<keyword evidence="3" id="KW-0697">Rotamase</keyword>
<keyword evidence="2" id="KW-0802">TPR repeat</keyword>
<evidence type="ECO:0000313" key="6">
    <source>
        <dbReference type="Proteomes" id="UP000193380"/>
    </source>
</evidence>
<dbReference type="EC" id="5.2.1.8" evidence="3"/>
<dbReference type="Gene3D" id="3.10.50.40">
    <property type="match status" value="1"/>
</dbReference>
<dbReference type="SUPFAM" id="SSF54534">
    <property type="entry name" value="FKBP-like"/>
    <property type="match status" value="1"/>
</dbReference>
<dbReference type="PANTHER" id="PTHR46512:SF9">
    <property type="entry name" value="PEPTIDYLPROLYL ISOMERASE"/>
    <property type="match status" value="1"/>
</dbReference>
<dbReference type="PaxDb" id="8022-A0A060YDB5"/>
<dbReference type="PROSITE" id="PS50059">
    <property type="entry name" value="FKBP_PPIASE"/>
    <property type="match status" value="1"/>
</dbReference>
<comment type="catalytic activity">
    <reaction evidence="3">
        <text>[protein]-peptidylproline (omega=180) = [protein]-peptidylproline (omega=0)</text>
        <dbReference type="Rhea" id="RHEA:16237"/>
        <dbReference type="Rhea" id="RHEA-COMP:10747"/>
        <dbReference type="Rhea" id="RHEA-COMP:10748"/>
        <dbReference type="ChEBI" id="CHEBI:83833"/>
        <dbReference type="ChEBI" id="CHEBI:83834"/>
        <dbReference type="EC" id="5.2.1.8"/>
    </reaction>
</comment>
<dbReference type="PANTHER" id="PTHR46512">
    <property type="entry name" value="PEPTIDYLPROLYL ISOMERASE"/>
    <property type="match status" value="1"/>
</dbReference>
<dbReference type="InterPro" id="IPR001179">
    <property type="entry name" value="PPIase_FKBP_dom"/>
</dbReference>
<gene>
    <name evidence="5" type="ORF">GSONMT00046742001</name>
</gene>
<dbReference type="InterPro" id="IPR050754">
    <property type="entry name" value="FKBP4/5/8-like"/>
</dbReference>
<dbReference type="STRING" id="8022.A0A060YDB5"/>
<evidence type="ECO:0000256" key="2">
    <source>
        <dbReference type="ARBA" id="ARBA00022803"/>
    </source>
</evidence>
<sequence length="95" mass="10987">MGVPLGVDRAMEKMQKGECCMLYLKPKYGFGKDGRAQHKIGPNSDLMYEVTLNDFEKAKESWELDLKEKLDLSARAKQKGTQYFKVYYIKTIEGR</sequence>
<dbReference type="InterPro" id="IPR046357">
    <property type="entry name" value="PPIase_dom_sf"/>
</dbReference>
<reference evidence="5" key="1">
    <citation type="journal article" date="2014" name="Nat. Commun.">
        <title>The rainbow trout genome provides novel insights into evolution after whole-genome duplication in vertebrates.</title>
        <authorList>
            <person name="Berthelot C."/>
            <person name="Brunet F."/>
            <person name="Chalopin D."/>
            <person name="Juanchich A."/>
            <person name="Bernard M."/>
            <person name="Noel B."/>
            <person name="Bento P."/>
            <person name="Da Silva C."/>
            <person name="Labadie K."/>
            <person name="Alberti A."/>
            <person name="Aury J.M."/>
            <person name="Louis A."/>
            <person name="Dehais P."/>
            <person name="Bardou P."/>
            <person name="Montfort J."/>
            <person name="Klopp C."/>
            <person name="Cabau C."/>
            <person name="Gaspin C."/>
            <person name="Thorgaard G.H."/>
            <person name="Boussaha M."/>
            <person name="Quillet E."/>
            <person name="Guyomard R."/>
            <person name="Galiana D."/>
            <person name="Bobe J."/>
            <person name="Volff J.N."/>
            <person name="Genet C."/>
            <person name="Wincker P."/>
            <person name="Jaillon O."/>
            <person name="Roest Crollius H."/>
            <person name="Guiguen Y."/>
        </authorList>
    </citation>
    <scope>NUCLEOTIDE SEQUENCE [LARGE SCALE GENOMIC DNA]</scope>
</reference>
<dbReference type="EMBL" id="FR907862">
    <property type="protein sequence ID" value="CDQ87374.1"/>
    <property type="molecule type" value="Genomic_DNA"/>
</dbReference>
<protein>
    <recommendedName>
        <fullName evidence="3">peptidylprolyl isomerase</fullName>
        <ecNumber evidence="3">5.2.1.8</ecNumber>
    </recommendedName>
</protein>
<dbReference type="Proteomes" id="UP000193380">
    <property type="component" value="Unassembled WGS sequence"/>
</dbReference>
<proteinExistence type="predicted"/>
<dbReference type="Pfam" id="PF00254">
    <property type="entry name" value="FKBP_C"/>
    <property type="match status" value="1"/>
</dbReference>
<keyword evidence="3" id="KW-0413">Isomerase</keyword>
<keyword evidence="1" id="KW-0677">Repeat</keyword>
<accession>A0A060YDB5</accession>
<evidence type="ECO:0000313" key="5">
    <source>
        <dbReference type="EMBL" id="CDQ87374.1"/>
    </source>
</evidence>
<evidence type="ECO:0000256" key="1">
    <source>
        <dbReference type="ARBA" id="ARBA00022737"/>
    </source>
</evidence>
<feature type="non-terminal residue" evidence="5">
    <location>
        <position position="95"/>
    </location>
</feature>
<evidence type="ECO:0000256" key="3">
    <source>
        <dbReference type="PROSITE-ProRule" id="PRU00277"/>
    </source>
</evidence>
<reference evidence="5" key="2">
    <citation type="submission" date="2014-03" db="EMBL/GenBank/DDBJ databases">
        <authorList>
            <person name="Genoscope - CEA"/>
        </authorList>
    </citation>
    <scope>NUCLEOTIDE SEQUENCE</scope>
</reference>
<evidence type="ECO:0000259" key="4">
    <source>
        <dbReference type="PROSITE" id="PS50059"/>
    </source>
</evidence>
<organism evidence="5 6">
    <name type="scientific">Oncorhynchus mykiss</name>
    <name type="common">Rainbow trout</name>
    <name type="synonym">Salmo gairdneri</name>
    <dbReference type="NCBI Taxonomy" id="8022"/>
    <lineage>
        <taxon>Eukaryota</taxon>
        <taxon>Metazoa</taxon>
        <taxon>Chordata</taxon>
        <taxon>Craniata</taxon>
        <taxon>Vertebrata</taxon>
        <taxon>Euteleostomi</taxon>
        <taxon>Actinopterygii</taxon>
        <taxon>Neopterygii</taxon>
        <taxon>Teleostei</taxon>
        <taxon>Protacanthopterygii</taxon>
        <taxon>Salmoniformes</taxon>
        <taxon>Salmonidae</taxon>
        <taxon>Salmoninae</taxon>
        <taxon>Oncorhynchus</taxon>
    </lineage>
</organism>
<feature type="domain" description="PPIase FKBP-type" evidence="4">
    <location>
        <begin position="1"/>
        <end position="56"/>
    </location>
</feature>
<name>A0A060YDB5_ONCMY</name>
<dbReference type="AlphaFoldDB" id="A0A060YDB5"/>
<dbReference type="GO" id="GO:0003755">
    <property type="term" value="F:peptidyl-prolyl cis-trans isomerase activity"/>
    <property type="evidence" value="ECO:0007669"/>
    <property type="project" value="UniProtKB-KW"/>
</dbReference>